<evidence type="ECO:0000256" key="1">
    <source>
        <dbReference type="SAM" id="Phobius"/>
    </source>
</evidence>
<accession>A0A4P7AGE9</accession>
<dbReference type="AlphaFoldDB" id="A0A4P7AGE9"/>
<protein>
    <submittedName>
        <fullName evidence="2">ABC transporter permease</fullName>
    </submittedName>
</protein>
<dbReference type="Proteomes" id="UP000294309">
    <property type="component" value="Chromosome"/>
</dbReference>
<name>A0A4P7AGE9_9MOLU</name>
<dbReference type="KEGG" id="sgq:SGLAD_v1c02450"/>
<reference evidence="2 3" key="1">
    <citation type="submission" date="2019-03" db="EMBL/GenBank/DDBJ databases">
        <title>Complete genome sequence of Spiroplasma gladiatoris TG-1 (DSM 22552).</title>
        <authorList>
            <person name="Lin Y.-C."/>
            <person name="Chou L."/>
            <person name="Kuo C.-H."/>
        </authorList>
    </citation>
    <scope>NUCLEOTIDE SEQUENCE [LARGE SCALE GENOMIC DNA]</scope>
    <source>
        <strain evidence="2 3">TG-1</strain>
    </source>
</reference>
<dbReference type="EMBL" id="CP038013">
    <property type="protein sequence ID" value="QBQ07444.1"/>
    <property type="molecule type" value="Genomic_DNA"/>
</dbReference>
<feature type="transmembrane region" description="Helical" evidence="1">
    <location>
        <begin position="31"/>
        <end position="51"/>
    </location>
</feature>
<feature type="transmembrane region" description="Helical" evidence="1">
    <location>
        <begin position="98"/>
        <end position="119"/>
    </location>
</feature>
<keyword evidence="1" id="KW-0472">Membrane</keyword>
<keyword evidence="1" id="KW-0812">Transmembrane</keyword>
<organism evidence="2 3">
    <name type="scientific">Spiroplasma gladiatoris</name>
    <dbReference type="NCBI Taxonomy" id="2143"/>
    <lineage>
        <taxon>Bacteria</taxon>
        <taxon>Bacillati</taxon>
        <taxon>Mycoplasmatota</taxon>
        <taxon>Mollicutes</taxon>
        <taxon>Entomoplasmatales</taxon>
        <taxon>Spiroplasmataceae</taxon>
        <taxon>Spiroplasma</taxon>
    </lineage>
</organism>
<feature type="transmembrane region" description="Helical" evidence="1">
    <location>
        <begin position="71"/>
        <end position="91"/>
    </location>
</feature>
<proteinExistence type="predicted"/>
<gene>
    <name evidence="2" type="ORF">SGLAD_v1c02450</name>
</gene>
<feature type="transmembrane region" description="Helical" evidence="1">
    <location>
        <begin position="480"/>
        <end position="501"/>
    </location>
</feature>
<evidence type="ECO:0000313" key="3">
    <source>
        <dbReference type="Proteomes" id="UP000294309"/>
    </source>
</evidence>
<sequence length="507" mass="60660">MTSFIVKKRNGIKTIEIKNGMKIWEIFFSKIMAIVLIIFTLSIFSSTIVILENLIIFNDNVQVTKLIFLNLYLIFLVPLFVFGINLLIVCLNLQKISLIASSFFLGLLSLFYLINAVLYDFESYNPDSNGSNIVSENNYNYYLKSFIKNYKQNNKEENKVINGLIEYSDDSENINRLVKFDNLEDLKDNDDSLKSYYNFFAEYNRFSKSGGLFYNIDLFNKFNKQFLIDQSYYKEAKYDNNLIEKNILFKELYNFKDEKTKNDIFEYKNWDNKNFVEVSTYLKELNNYIKKLNNYFKNNENLKTYYNDLVSINKLIIDIYKKGFYLNNENYFLIANVGTLSINKEAMQYFKFPFSEYKNYSEKRELVFNIQEVSSAKLLYQGILFYLVNNWDYKKQFYDDLNNPDDFVLSDLQMTNYYTSPFLWMEFLYKFGLVNKTFDNIMIIESAGFYLGNNLFKIDYSKNNNYYSVNDYLYKGPNTYLLVFLIIFYSSLLIFISFLLYKRNFYK</sequence>
<keyword evidence="3" id="KW-1185">Reference proteome</keyword>
<evidence type="ECO:0000313" key="2">
    <source>
        <dbReference type="EMBL" id="QBQ07444.1"/>
    </source>
</evidence>
<keyword evidence="1" id="KW-1133">Transmembrane helix</keyword>